<organism evidence="1 2">
    <name type="scientific">Cylindrospermopsis raciborskii CS-506_A</name>
    <dbReference type="NCBI Taxonomy" id="2585140"/>
    <lineage>
        <taxon>Bacteria</taxon>
        <taxon>Bacillati</taxon>
        <taxon>Cyanobacteriota</taxon>
        <taxon>Cyanophyceae</taxon>
        <taxon>Nostocales</taxon>
        <taxon>Aphanizomenonaceae</taxon>
        <taxon>Cylindrospermopsis</taxon>
    </lineage>
</organism>
<sequence length="87" mass="9957">LMVADSALYTESNLKMMSELSWLCRVPVSIKAAKSLILTIPEYKLASKIENYAGIEQRWLVVQSQERRESDLRKLTQKIIKSESKAV</sequence>
<evidence type="ECO:0000313" key="2">
    <source>
        <dbReference type="Proteomes" id="UP000538075"/>
    </source>
</evidence>
<comment type="caution">
    <text evidence="1">The sequence shown here is derived from an EMBL/GenBank/DDBJ whole genome shotgun (WGS) entry which is preliminary data.</text>
</comment>
<evidence type="ECO:0000313" key="1">
    <source>
        <dbReference type="EMBL" id="MBA4467294.1"/>
    </source>
</evidence>
<gene>
    <name evidence="1" type="ORF">FHK98_18880</name>
</gene>
<protein>
    <submittedName>
        <fullName evidence="1">IS1634 family transposase</fullName>
    </submittedName>
</protein>
<dbReference type="AlphaFoldDB" id="A0A838WMX5"/>
<reference evidence="1 2" key="1">
    <citation type="journal article" date="2020" name="J. Appl. Phycol.">
        <title>Morphological changes and genome evolution in Raphidiopsis raciborskii CS-506 after 23 years in culture.</title>
        <authorList>
            <person name="Willis A."/>
            <person name="Bent S.J."/>
            <person name="Jameson I.D."/>
        </authorList>
    </citation>
    <scope>NUCLEOTIDE SEQUENCE [LARGE SCALE GENOMIC DNA]</scope>
    <source>
        <strain evidence="1 2">CS-506_A</strain>
    </source>
</reference>
<dbReference type="PANTHER" id="PTHR34614">
    <property type="match status" value="1"/>
</dbReference>
<dbReference type="PANTHER" id="PTHR34614:SF2">
    <property type="entry name" value="TRANSPOSASE IS4-LIKE DOMAIN-CONTAINING PROTEIN"/>
    <property type="match status" value="1"/>
</dbReference>
<accession>A0A838WMX5</accession>
<dbReference type="Proteomes" id="UP000538075">
    <property type="component" value="Unassembled WGS sequence"/>
</dbReference>
<dbReference type="EMBL" id="VDFG01001259">
    <property type="protein sequence ID" value="MBA4467294.1"/>
    <property type="molecule type" value="Genomic_DNA"/>
</dbReference>
<feature type="non-terminal residue" evidence="1">
    <location>
        <position position="1"/>
    </location>
</feature>
<proteinExistence type="predicted"/>
<name>A0A838WMX5_9CYAN</name>
<feature type="non-terminal residue" evidence="1">
    <location>
        <position position="87"/>
    </location>
</feature>